<sequence>MAKIFFVELLKHKLKGVNHSVTVPESDFTTVIKTELQSPDSAIVEHPHYRQQVTQLLLFSLKKLQIEILRQGDCGH</sequence>
<dbReference type="Proteomes" id="UP000887013">
    <property type="component" value="Unassembled WGS sequence"/>
</dbReference>
<reference evidence="1" key="1">
    <citation type="submission" date="2020-08" db="EMBL/GenBank/DDBJ databases">
        <title>Multicomponent nature underlies the extraordinary mechanical properties of spider dragline silk.</title>
        <authorList>
            <person name="Kono N."/>
            <person name="Nakamura H."/>
            <person name="Mori M."/>
            <person name="Yoshida Y."/>
            <person name="Ohtoshi R."/>
            <person name="Malay A.D."/>
            <person name="Moran D.A.P."/>
            <person name="Tomita M."/>
            <person name="Numata K."/>
            <person name="Arakawa K."/>
        </authorList>
    </citation>
    <scope>NUCLEOTIDE SEQUENCE</scope>
</reference>
<organism evidence="1 2">
    <name type="scientific">Nephila pilipes</name>
    <name type="common">Giant wood spider</name>
    <name type="synonym">Nephila maculata</name>
    <dbReference type="NCBI Taxonomy" id="299642"/>
    <lineage>
        <taxon>Eukaryota</taxon>
        <taxon>Metazoa</taxon>
        <taxon>Ecdysozoa</taxon>
        <taxon>Arthropoda</taxon>
        <taxon>Chelicerata</taxon>
        <taxon>Arachnida</taxon>
        <taxon>Araneae</taxon>
        <taxon>Araneomorphae</taxon>
        <taxon>Entelegynae</taxon>
        <taxon>Araneoidea</taxon>
        <taxon>Nephilidae</taxon>
        <taxon>Nephila</taxon>
    </lineage>
</organism>
<proteinExistence type="predicted"/>
<name>A0A8X6MSG1_NEPPI</name>
<gene>
    <name evidence="1" type="ORF">NPIL_478701</name>
</gene>
<protein>
    <submittedName>
        <fullName evidence="1">Uncharacterized protein</fullName>
    </submittedName>
</protein>
<evidence type="ECO:0000313" key="1">
    <source>
        <dbReference type="EMBL" id="GFS75497.1"/>
    </source>
</evidence>
<dbReference type="EMBL" id="BMAW01096615">
    <property type="protein sequence ID" value="GFS75497.1"/>
    <property type="molecule type" value="Genomic_DNA"/>
</dbReference>
<evidence type="ECO:0000313" key="2">
    <source>
        <dbReference type="Proteomes" id="UP000887013"/>
    </source>
</evidence>
<keyword evidence="2" id="KW-1185">Reference proteome</keyword>
<comment type="caution">
    <text evidence="1">The sequence shown here is derived from an EMBL/GenBank/DDBJ whole genome shotgun (WGS) entry which is preliminary data.</text>
</comment>
<dbReference type="AlphaFoldDB" id="A0A8X6MSG1"/>
<accession>A0A8X6MSG1</accession>